<proteinExistence type="predicted"/>
<dbReference type="RefSeq" id="XP_016978052.2">
    <property type="nucleotide sequence ID" value="XM_017122563.2"/>
</dbReference>
<dbReference type="RefSeq" id="XP_016978052.1">
    <property type="nucleotide sequence ID" value="XM_017122563.1"/>
</dbReference>
<dbReference type="GeneID" id="108043758"/>
<dbReference type="OMA" id="FWHTWRE"/>
<gene>
    <name evidence="1" type="primary">LOC108043758</name>
</gene>
<organism evidence="1">
    <name type="scientific">Drosophila rhopaloa</name>
    <name type="common">Fruit fly</name>
    <dbReference type="NCBI Taxonomy" id="1041015"/>
    <lineage>
        <taxon>Eukaryota</taxon>
        <taxon>Metazoa</taxon>
        <taxon>Ecdysozoa</taxon>
        <taxon>Arthropoda</taxon>
        <taxon>Hexapoda</taxon>
        <taxon>Insecta</taxon>
        <taxon>Pterygota</taxon>
        <taxon>Neoptera</taxon>
        <taxon>Endopterygota</taxon>
        <taxon>Diptera</taxon>
        <taxon>Brachycera</taxon>
        <taxon>Muscomorpha</taxon>
        <taxon>Ephydroidea</taxon>
        <taxon>Drosophilidae</taxon>
        <taxon>Drosophila</taxon>
        <taxon>Sophophora</taxon>
    </lineage>
</organism>
<reference evidence="1" key="1">
    <citation type="submission" date="2025-08" db="UniProtKB">
        <authorList>
            <consortium name="RefSeq"/>
        </authorList>
    </citation>
    <scope>IDENTIFICATION</scope>
</reference>
<accession>A0A6P4EIL9</accession>
<name>A0A6P4EIL9_DRORH</name>
<dbReference type="AlphaFoldDB" id="A0A6P4EIL9"/>
<sequence>MFRVQKVLLADYEEIYEPVLVENPFTLVDIRGVGLRQYQIGLTCNRLLFGCDNFSKYGDEPSFLARGLDPEIESFELVSMLPLQLIRFHFFRKTNRCLMMLNIVQPTGSVPLTVLEHPMIFEFGGHVYKQHFWHTWRERVATIRVMQPLYGQITGASPFSSTDVQLDEEPTVVQVHPVPRSSSLYSACHAGVGDFG</sequence>
<evidence type="ECO:0000313" key="1">
    <source>
        <dbReference type="RefSeq" id="XP_016978052.1"/>
    </source>
</evidence>
<dbReference type="OrthoDB" id="6021951at2759"/>
<protein>
    <submittedName>
        <fullName evidence="1">Uncharacterized protein LOC108043758</fullName>
    </submittedName>
</protein>